<protein>
    <recommendedName>
        <fullName evidence="2">Peptide-N-glycosidase F N-terminal domain-containing protein</fullName>
    </recommendedName>
</protein>
<reference evidence="3 4" key="1">
    <citation type="journal article" date="2015" name="Int. J. Syst. Evol. Microbiol.">
        <title>Carboxylicivirga linearis sp. nov., isolated from a sea cucumber culture pond.</title>
        <authorList>
            <person name="Wang F.Q."/>
            <person name="Zhou Y.X."/>
            <person name="Lin X.Z."/>
            <person name="Chen G.J."/>
            <person name="Du Z.J."/>
        </authorList>
    </citation>
    <scope>NUCLEOTIDE SEQUENCE [LARGE SCALE GENOMIC DNA]</scope>
    <source>
        <strain evidence="3 4">FB218</strain>
    </source>
</reference>
<evidence type="ECO:0000256" key="1">
    <source>
        <dbReference type="ARBA" id="ARBA00023157"/>
    </source>
</evidence>
<dbReference type="Gene3D" id="2.60.120.1570">
    <property type="entry name" value="Peptide-N-glycosidase F, N-terminal domain"/>
    <property type="match status" value="1"/>
</dbReference>
<dbReference type="SMART" id="SM01290">
    <property type="entry name" value="N-glycanase_N"/>
    <property type="match status" value="1"/>
</dbReference>
<dbReference type="EMBL" id="JAGUCO010000002">
    <property type="protein sequence ID" value="MBS2097369.1"/>
    <property type="molecule type" value="Genomic_DNA"/>
</dbReference>
<dbReference type="Pfam" id="PF09113">
    <property type="entry name" value="N-glycanase_C"/>
    <property type="match status" value="1"/>
</dbReference>
<sequence>MYVLQMVRKIFVSFLFCFLIINVSGANKKAYQLKYSFYNNDKKIDNAERILTYLDGVTYLSNDSDKVRNYIDFNNDAIVSILNYNNELFKVTTSFDSLPQPQFKETNDVILDFDCKYATFSSFSNTIEVWYTTKAQAKGSPYKSFLPEKDALVLKVRINNSYMYQIESIDKVKLSKIPDYPVAAAMEVKQSRMEELMIRSRYITIPVFEDEIINFEPSKPTAKSPELVKDSVYHFSNGSVILKRITLPEVWHKGAKVFAQLSCASNGDAYDRVGSVFMIKDNSKAQSMLDAFTKGLDVVPSFTDNDGQQYQGMISEASYETPVELMRFASSFGVGHFNMRREINNYPWFDKAIYKEEISQVVPKNQDEITLGVFVGNYDKGGHKINLQLDFYPDEDESKSEKQIVKPLFYTVNVMEMSGQNYGRFFNNDTLTVHFELDNDVDHTQLIYTSTGHGGWGGGDEFNPKLNQILLDGELVYSVTPWRTDCATYRLYNPSSGNFSNGMSSSDLSRSNWCPASVTLPYIIPLENLTKGKHEVKVIIDQGDQEGNSFSHWCVSGVLIGDER</sequence>
<evidence type="ECO:0000313" key="4">
    <source>
        <dbReference type="Proteomes" id="UP000708576"/>
    </source>
</evidence>
<organism evidence="3 4">
    <name type="scientific">Carboxylicivirga linearis</name>
    <dbReference type="NCBI Taxonomy" id="1628157"/>
    <lineage>
        <taxon>Bacteria</taxon>
        <taxon>Pseudomonadati</taxon>
        <taxon>Bacteroidota</taxon>
        <taxon>Bacteroidia</taxon>
        <taxon>Marinilabiliales</taxon>
        <taxon>Marinilabiliaceae</taxon>
        <taxon>Carboxylicivirga</taxon>
    </lineage>
</organism>
<name>A0ABS5JR71_9BACT</name>
<dbReference type="InterPro" id="IPR008977">
    <property type="entry name" value="PHM/PNGase_F_dom_sf"/>
</dbReference>
<keyword evidence="4" id="KW-1185">Reference proteome</keyword>
<dbReference type="InterPro" id="IPR015197">
    <property type="entry name" value="PngaseF_C"/>
</dbReference>
<evidence type="ECO:0000259" key="2">
    <source>
        <dbReference type="SMART" id="SM01290"/>
    </source>
</evidence>
<dbReference type="SUPFAM" id="SSF49742">
    <property type="entry name" value="PHM/PNGase F"/>
    <property type="match status" value="1"/>
</dbReference>
<accession>A0ABS5JR71</accession>
<dbReference type="Pfam" id="PF09112">
    <property type="entry name" value="N-glycanase_N"/>
    <property type="match status" value="1"/>
</dbReference>
<dbReference type="InterPro" id="IPR014784">
    <property type="entry name" value="Cu2_ascorb_mOase-like_C"/>
</dbReference>
<dbReference type="Gene3D" id="2.60.120.230">
    <property type="match status" value="1"/>
</dbReference>
<feature type="domain" description="Peptide-N-glycosidase F N-terminal" evidence="2">
    <location>
        <begin position="204"/>
        <end position="391"/>
    </location>
</feature>
<dbReference type="Proteomes" id="UP000708576">
    <property type="component" value="Unassembled WGS sequence"/>
</dbReference>
<dbReference type="InterPro" id="IPR015196">
    <property type="entry name" value="PngaseF_N"/>
</dbReference>
<proteinExistence type="predicted"/>
<evidence type="ECO:0000313" key="3">
    <source>
        <dbReference type="EMBL" id="MBS2097369.1"/>
    </source>
</evidence>
<dbReference type="RefSeq" id="WP_212213680.1">
    <property type="nucleotide sequence ID" value="NZ_JAGUCO010000002.1"/>
</dbReference>
<gene>
    <name evidence="3" type="ORF">KEM10_03700</name>
</gene>
<dbReference type="Pfam" id="PF22252">
    <property type="entry name" value="PNGase_F-II_N"/>
    <property type="match status" value="1"/>
</dbReference>
<dbReference type="InterPro" id="IPR043022">
    <property type="entry name" value="PngaseF_N_sf"/>
</dbReference>
<comment type="caution">
    <text evidence="3">The sequence shown here is derived from an EMBL/GenBank/DDBJ whole genome shotgun (WGS) entry which is preliminary data.</text>
</comment>
<keyword evidence="1" id="KW-1015">Disulfide bond</keyword>